<proteinExistence type="predicted"/>
<comment type="caution">
    <text evidence="1">The sequence shown here is derived from an EMBL/GenBank/DDBJ whole genome shotgun (WGS) entry which is preliminary data.</text>
</comment>
<reference evidence="1" key="1">
    <citation type="submission" date="2023-03" db="EMBL/GenBank/DDBJ databases">
        <title>Chromosome-level genomes of two armyworms, Mythimna separata and Mythimna loreyi, provide insights into the biosynthesis and reception of sex pheromones.</title>
        <authorList>
            <person name="Zhao H."/>
        </authorList>
    </citation>
    <scope>NUCLEOTIDE SEQUENCE</scope>
    <source>
        <strain evidence="1">BeijingLab</strain>
    </source>
</reference>
<evidence type="ECO:0000313" key="1">
    <source>
        <dbReference type="EMBL" id="KAJ8710828.1"/>
    </source>
</evidence>
<protein>
    <submittedName>
        <fullName evidence="1">Uncharacterized protein</fullName>
    </submittedName>
</protein>
<keyword evidence="2" id="KW-1185">Reference proteome</keyword>
<accession>A0ACC2QAT3</accession>
<dbReference type="EMBL" id="CM056799">
    <property type="protein sequence ID" value="KAJ8710828.1"/>
    <property type="molecule type" value="Genomic_DNA"/>
</dbReference>
<name>A0ACC2QAT3_9NEOP</name>
<organism evidence="1 2">
    <name type="scientific">Mythimna loreyi</name>
    <dbReference type="NCBI Taxonomy" id="667449"/>
    <lineage>
        <taxon>Eukaryota</taxon>
        <taxon>Metazoa</taxon>
        <taxon>Ecdysozoa</taxon>
        <taxon>Arthropoda</taxon>
        <taxon>Hexapoda</taxon>
        <taxon>Insecta</taxon>
        <taxon>Pterygota</taxon>
        <taxon>Neoptera</taxon>
        <taxon>Endopterygota</taxon>
        <taxon>Lepidoptera</taxon>
        <taxon>Glossata</taxon>
        <taxon>Ditrysia</taxon>
        <taxon>Noctuoidea</taxon>
        <taxon>Noctuidae</taxon>
        <taxon>Noctuinae</taxon>
        <taxon>Hadenini</taxon>
        <taxon>Mythimna</taxon>
    </lineage>
</organism>
<dbReference type="Proteomes" id="UP001231649">
    <property type="component" value="Chromosome 23"/>
</dbReference>
<sequence length="213" mass="23960">MRVVNSPMIDPAICEIDTKMLPGQYVCVGGVQDPNRHFCRRDNGGAVIQNNTLVAISSFINPCAQYSRTHAFPKITSFIHWLNSVIWDEDIKPSTTDSPTTMAPSSSKMPSNVTKREPEIRPYYADLGKYMLTLPYDPVNVPLEPAEDNSVLPGMSLYESYLQSLARAKTTTTEAAVTVENKTETTMSTSNPVMVSQHIYARMPRKYDRVWYK</sequence>
<evidence type="ECO:0000313" key="2">
    <source>
        <dbReference type="Proteomes" id="UP001231649"/>
    </source>
</evidence>
<gene>
    <name evidence="1" type="ORF">PYW08_009343</name>
</gene>